<evidence type="ECO:0000256" key="1">
    <source>
        <dbReference type="SAM" id="MobiDB-lite"/>
    </source>
</evidence>
<feature type="compositionally biased region" description="Basic and acidic residues" evidence="1">
    <location>
        <begin position="129"/>
        <end position="138"/>
    </location>
</feature>
<accession>A0A9X0WBF1</accession>
<protein>
    <recommendedName>
        <fullName evidence="5">Transmembrane protein</fullName>
    </recommendedName>
</protein>
<feature type="region of interest" description="Disordered" evidence="1">
    <location>
        <begin position="119"/>
        <end position="138"/>
    </location>
</feature>
<keyword evidence="2" id="KW-0812">Transmembrane</keyword>
<evidence type="ECO:0008006" key="5">
    <source>
        <dbReference type="Google" id="ProtNLM"/>
    </source>
</evidence>
<proteinExistence type="predicted"/>
<evidence type="ECO:0000313" key="4">
    <source>
        <dbReference type="Proteomes" id="UP001138768"/>
    </source>
</evidence>
<keyword evidence="4" id="KW-1185">Reference proteome</keyword>
<comment type="caution">
    <text evidence="3">The sequence shown here is derived from an EMBL/GenBank/DDBJ whole genome shotgun (WGS) entry which is preliminary data.</text>
</comment>
<gene>
    <name evidence="3" type="ORF">CKO42_18185</name>
</gene>
<feature type="compositionally biased region" description="Polar residues" evidence="1">
    <location>
        <begin position="1"/>
        <end position="15"/>
    </location>
</feature>
<keyword evidence="2" id="KW-0472">Membrane</keyword>
<feature type="region of interest" description="Disordered" evidence="1">
    <location>
        <begin position="1"/>
        <end position="32"/>
    </location>
</feature>
<dbReference type="Proteomes" id="UP001138768">
    <property type="component" value="Unassembled WGS sequence"/>
</dbReference>
<keyword evidence="2" id="KW-1133">Transmembrane helix</keyword>
<dbReference type="EMBL" id="NRRY01000037">
    <property type="protein sequence ID" value="MBK1620332.1"/>
    <property type="molecule type" value="Genomic_DNA"/>
</dbReference>
<sequence length="231" mass="25382">MFSEKPSTAHVQTVAATPAPKPKQQRRPKRPMTATEAISTIVVLIGLPILLIDYSGLFLIIPGLAVYLYARITYKPIVFEELDANWLHSMPASESNAPSRENQPPVHATAPAIQHRYPDLPATPAAMHPADHPKPGLSDREECWITAGEGVFRSGPKAAPLPPLDSPAIQRLWLGGFAMAWLDSMEPNDEPQDSPDSWLCEDDVRAALAQRLADYPELLDQLNTCGINKPR</sequence>
<name>A0A9X0WBF1_9GAMM</name>
<feature type="transmembrane region" description="Helical" evidence="2">
    <location>
        <begin position="37"/>
        <end position="70"/>
    </location>
</feature>
<evidence type="ECO:0000256" key="2">
    <source>
        <dbReference type="SAM" id="Phobius"/>
    </source>
</evidence>
<organism evidence="3 4">
    <name type="scientific">Lamprobacter modestohalophilus</name>
    <dbReference type="NCBI Taxonomy" id="1064514"/>
    <lineage>
        <taxon>Bacteria</taxon>
        <taxon>Pseudomonadati</taxon>
        <taxon>Pseudomonadota</taxon>
        <taxon>Gammaproteobacteria</taxon>
        <taxon>Chromatiales</taxon>
        <taxon>Chromatiaceae</taxon>
        <taxon>Lamprobacter</taxon>
    </lineage>
</organism>
<reference evidence="3 4" key="1">
    <citation type="journal article" date="2020" name="Microorganisms">
        <title>Osmotic Adaptation and Compatible Solute Biosynthesis of Phototrophic Bacteria as Revealed from Genome Analyses.</title>
        <authorList>
            <person name="Imhoff J.F."/>
            <person name="Rahn T."/>
            <person name="Kunzel S."/>
            <person name="Keller A."/>
            <person name="Neulinger S.C."/>
        </authorList>
    </citation>
    <scope>NUCLEOTIDE SEQUENCE [LARGE SCALE GENOMIC DNA]</scope>
    <source>
        <strain evidence="3 4">DSM 25653</strain>
    </source>
</reference>
<evidence type="ECO:0000313" key="3">
    <source>
        <dbReference type="EMBL" id="MBK1620332.1"/>
    </source>
</evidence>
<dbReference type="AlphaFoldDB" id="A0A9X0WBF1"/>